<protein>
    <submittedName>
        <fullName evidence="3">Uncharacterized protein</fullName>
    </submittedName>
</protein>
<name>A0A813IH05_POLGL</name>
<feature type="compositionally biased region" description="Low complexity" evidence="1">
    <location>
        <begin position="26"/>
        <end position="63"/>
    </location>
</feature>
<comment type="caution">
    <text evidence="3">The sequence shown here is derived from an EMBL/GenBank/DDBJ whole genome shotgun (WGS) entry which is preliminary data.</text>
</comment>
<feature type="region of interest" description="Disordered" evidence="1">
    <location>
        <begin position="25"/>
        <end position="67"/>
    </location>
</feature>
<gene>
    <name evidence="3" type="ORF">PGLA2088_LOCUS8012</name>
</gene>
<reference evidence="3" key="1">
    <citation type="submission" date="2021-02" db="EMBL/GenBank/DDBJ databases">
        <authorList>
            <person name="Dougan E. K."/>
            <person name="Rhodes N."/>
            <person name="Thang M."/>
            <person name="Chan C."/>
        </authorList>
    </citation>
    <scope>NUCLEOTIDE SEQUENCE</scope>
</reference>
<evidence type="ECO:0000313" key="4">
    <source>
        <dbReference type="Proteomes" id="UP000626109"/>
    </source>
</evidence>
<keyword evidence="2" id="KW-0732">Signal</keyword>
<evidence type="ECO:0000256" key="1">
    <source>
        <dbReference type="SAM" id="MobiDB-lite"/>
    </source>
</evidence>
<feature type="non-terminal residue" evidence="3">
    <location>
        <position position="1"/>
    </location>
</feature>
<dbReference type="EMBL" id="CAJNNW010008526">
    <property type="protein sequence ID" value="CAE8650122.1"/>
    <property type="molecule type" value="Genomic_DNA"/>
</dbReference>
<organism evidence="3 4">
    <name type="scientific">Polarella glacialis</name>
    <name type="common">Dinoflagellate</name>
    <dbReference type="NCBI Taxonomy" id="89957"/>
    <lineage>
        <taxon>Eukaryota</taxon>
        <taxon>Sar</taxon>
        <taxon>Alveolata</taxon>
        <taxon>Dinophyceae</taxon>
        <taxon>Suessiales</taxon>
        <taxon>Suessiaceae</taxon>
        <taxon>Polarella</taxon>
    </lineage>
</organism>
<proteinExistence type="predicted"/>
<feature type="non-terminal residue" evidence="3">
    <location>
        <position position="122"/>
    </location>
</feature>
<feature type="chain" id="PRO_5032835194" evidence="2">
    <location>
        <begin position="25"/>
        <end position="122"/>
    </location>
</feature>
<evidence type="ECO:0000313" key="3">
    <source>
        <dbReference type="EMBL" id="CAE8650122.1"/>
    </source>
</evidence>
<accession>A0A813IH05</accession>
<sequence>AVYTATAVTVTAAVSFVLWKLFTGEAPTPSSSPSASGSGGDSRASAWPLHSGTSSETSSGSGSRLRKVLEGLSKDEVEACPHSGPGRPVSGPLSVAAQLAAASGRVWWLERCGASPACRTVL</sequence>
<feature type="signal peptide" evidence="2">
    <location>
        <begin position="1"/>
        <end position="24"/>
    </location>
</feature>
<evidence type="ECO:0000256" key="2">
    <source>
        <dbReference type="SAM" id="SignalP"/>
    </source>
</evidence>
<dbReference type="AlphaFoldDB" id="A0A813IH05"/>
<dbReference type="Proteomes" id="UP000626109">
    <property type="component" value="Unassembled WGS sequence"/>
</dbReference>